<keyword evidence="2" id="KW-0169">Cobalamin biosynthesis</keyword>
<evidence type="ECO:0000313" key="5">
    <source>
        <dbReference type="Proteomes" id="UP000436016"/>
    </source>
</evidence>
<dbReference type="PROSITE" id="PS51014">
    <property type="entry name" value="COBK_CBIJ"/>
    <property type="match status" value="1"/>
</dbReference>
<proteinExistence type="predicted"/>
<dbReference type="UniPathway" id="UPA00148"/>
<gene>
    <name evidence="4" type="ORF">GSH16_10765</name>
</gene>
<keyword evidence="3 4" id="KW-0560">Oxidoreductase</keyword>
<keyword evidence="5" id="KW-1185">Reference proteome</keyword>
<comment type="pathway">
    <text evidence="1">Cofactor biosynthesis; adenosylcobalamin biosynthesis.</text>
</comment>
<comment type="caution">
    <text evidence="4">The sequence shown here is derived from an EMBL/GenBank/DDBJ whole genome shotgun (WGS) entry which is preliminary data.</text>
</comment>
<dbReference type="InterPro" id="IPR003723">
    <property type="entry name" value="Precorrin-6x_reduct"/>
</dbReference>
<sequence>MSDWGPMPDFPELKGPFLLILGGTTEARQLAERVRGWTVRYALAGVTAEPVGLPPDIGVMQGGFGGEDGLTGHLVIGGYKAVLNATHPFAARMTRNAQSAARRARVPILHLRRPAWDAAAQDAWHRVPDLGAAAAALPAGTHAFLALGARHLDPFIARTDCSFTARVIDPPDPALQAAAPHIRFVKGRPPHSEESERQVLRESGASWLVTRNSGGRSGRTKLDAAAALGLNILIVDRPPMPRGSTTVADPAAALGWIDARRAQLA</sequence>
<dbReference type="AlphaFoldDB" id="A0A6B0TY53"/>
<accession>A0A6B0TY53</accession>
<dbReference type="GO" id="GO:0009236">
    <property type="term" value="P:cobalamin biosynthetic process"/>
    <property type="evidence" value="ECO:0007669"/>
    <property type="project" value="UniProtKB-UniPathway"/>
</dbReference>
<evidence type="ECO:0000256" key="1">
    <source>
        <dbReference type="ARBA" id="ARBA00004953"/>
    </source>
</evidence>
<dbReference type="RefSeq" id="WP_160854856.1">
    <property type="nucleotide sequence ID" value="NZ_WUWG01000003.1"/>
</dbReference>
<reference evidence="4 5" key="1">
    <citation type="submission" date="2019-12" db="EMBL/GenBank/DDBJ databases">
        <title>Strain KN286 was isolated from seawater, which was collected from Caroline Seamount in the tropical western Pacific.</title>
        <authorList>
            <person name="Wang Q."/>
        </authorList>
    </citation>
    <scope>NUCLEOTIDE SEQUENCE [LARGE SCALE GENOMIC DNA]</scope>
    <source>
        <strain evidence="4 5">KN286</strain>
    </source>
</reference>
<dbReference type="PANTHER" id="PTHR36925">
    <property type="entry name" value="COBALT-PRECORRIN-6A REDUCTASE"/>
    <property type="match status" value="1"/>
</dbReference>
<dbReference type="PANTHER" id="PTHR36925:SF1">
    <property type="entry name" value="COBALT-PRECORRIN-6A REDUCTASE"/>
    <property type="match status" value="1"/>
</dbReference>
<dbReference type="EMBL" id="WUWG01000003">
    <property type="protein sequence ID" value="MXU65933.1"/>
    <property type="molecule type" value="Genomic_DNA"/>
</dbReference>
<dbReference type="GO" id="GO:0016994">
    <property type="term" value="F:precorrin-6A reductase activity"/>
    <property type="evidence" value="ECO:0007669"/>
    <property type="project" value="InterPro"/>
</dbReference>
<evidence type="ECO:0000313" key="4">
    <source>
        <dbReference type="EMBL" id="MXU65933.1"/>
    </source>
</evidence>
<protein>
    <submittedName>
        <fullName evidence="4">Cobalt-precorrin-6A reductase</fullName>
        <ecNumber evidence="4">1.3.1.106</ecNumber>
    </submittedName>
</protein>
<dbReference type="Proteomes" id="UP000436016">
    <property type="component" value="Unassembled WGS sequence"/>
</dbReference>
<evidence type="ECO:0000256" key="2">
    <source>
        <dbReference type="ARBA" id="ARBA00022573"/>
    </source>
</evidence>
<dbReference type="EC" id="1.3.1.106" evidence="4"/>
<dbReference type="NCBIfam" id="NF005968">
    <property type="entry name" value="PRK08057.1-2"/>
    <property type="match status" value="1"/>
</dbReference>
<dbReference type="Pfam" id="PF02571">
    <property type="entry name" value="CbiJ"/>
    <property type="match status" value="1"/>
</dbReference>
<organism evidence="4 5">
    <name type="scientific">Oceanomicrobium pacificus</name>
    <dbReference type="NCBI Taxonomy" id="2692916"/>
    <lineage>
        <taxon>Bacteria</taxon>
        <taxon>Pseudomonadati</taxon>
        <taxon>Pseudomonadota</taxon>
        <taxon>Alphaproteobacteria</taxon>
        <taxon>Rhodobacterales</taxon>
        <taxon>Paracoccaceae</taxon>
        <taxon>Oceanomicrobium</taxon>
    </lineage>
</organism>
<name>A0A6B0TY53_9RHOB</name>
<evidence type="ECO:0000256" key="3">
    <source>
        <dbReference type="ARBA" id="ARBA00023002"/>
    </source>
</evidence>